<protein>
    <submittedName>
        <fullName evidence="2">6982_t:CDS:1</fullName>
    </submittedName>
</protein>
<dbReference type="Proteomes" id="UP000789405">
    <property type="component" value="Unassembled WGS sequence"/>
</dbReference>
<feature type="transmembrane region" description="Helical" evidence="1">
    <location>
        <begin position="241"/>
        <end position="261"/>
    </location>
</feature>
<keyword evidence="3" id="KW-1185">Reference proteome</keyword>
<evidence type="ECO:0000313" key="2">
    <source>
        <dbReference type="EMBL" id="CAG8622313.1"/>
    </source>
</evidence>
<name>A0A9N9GSH7_9GLOM</name>
<keyword evidence="1" id="KW-0472">Membrane</keyword>
<accession>A0A9N9GSH7</accession>
<dbReference type="AlphaFoldDB" id="A0A9N9GSH7"/>
<evidence type="ECO:0000313" key="3">
    <source>
        <dbReference type="Proteomes" id="UP000789405"/>
    </source>
</evidence>
<comment type="caution">
    <text evidence="2">The sequence shown here is derived from an EMBL/GenBank/DDBJ whole genome shotgun (WGS) entry which is preliminary data.</text>
</comment>
<organism evidence="2 3">
    <name type="scientific">Dentiscutata erythropus</name>
    <dbReference type="NCBI Taxonomy" id="1348616"/>
    <lineage>
        <taxon>Eukaryota</taxon>
        <taxon>Fungi</taxon>
        <taxon>Fungi incertae sedis</taxon>
        <taxon>Mucoromycota</taxon>
        <taxon>Glomeromycotina</taxon>
        <taxon>Glomeromycetes</taxon>
        <taxon>Diversisporales</taxon>
        <taxon>Gigasporaceae</taxon>
        <taxon>Dentiscutata</taxon>
    </lineage>
</organism>
<keyword evidence="1" id="KW-1133">Transmembrane helix</keyword>
<reference evidence="2" key="1">
    <citation type="submission" date="2021-06" db="EMBL/GenBank/DDBJ databases">
        <authorList>
            <person name="Kallberg Y."/>
            <person name="Tangrot J."/>
            <person name="Rosling A."/>
        </authorList>
    </citation>
    <scope>NUCLEOTIDE SEQUENCE</scope>
    <source>
        <strain evidence="2">MA453B</strain>
    </source>
</reference>
<dbReference type="EMBL" id="CAJVPY010004547">
    <property type="protein sequence ID" value="CAG8622313.1"/>
    <property type="molecule type" value="Genomic_DNA"/>
</dbReference>
<evidence type="ECO:0000256" key="1">
    <source>
        <dbReference type="SAM" id="Phobius"/>
    </source>
</evidence>
<keyword evidence="1" id="KW-0812">Transmembrane</keyword>
<sequence>MADETTRWRQRLPYFQKDVEWELIGFLQWSIVQYTGDFGDKEEENRRYNICLEEIIKILNYWSLTTTMRQARLCSPVTNAESARWLGRVRMFGLVESRATNAESASGIIVLKWKSGGEIFVDAENNPFYVSEQDSNNATTSKPVIVLKQKSGDGEIFVDADNNLDILSEKTELLEHKKTKTDNSKTSSELSYSCIVPEDEDIKFNFTIGAINALQRFKKFQIESLEKAKAKGLKWSDFTEILVLLSIIILTFSCSYPTHIFTKREWQMIMCKNPYLPTDPVLLSEVLSSLWNALADILGNNVFFIFKQF</sequence>
<proteinExistence type="predicted"/>
<gene>
    <name evidence="2" type="ORF">DERYTH_LOCUS8703</name>
</gene>